<comment type="caution">
    <text evidence="3">The sequence shown here is derived from an EMBL/GenBank/DDBJ whole genome shotgun (WGS) entry which is preliminary data.</text>
</comment>
<sequence>MKFRHAALLTIALSSPLTFAHAQNANAKPAGLKFRVQQLHVDNNEGCAVADYNKDGKLDISAGEYWYAGPDFTEKKPLRRLLPFGKDYMTNNAEHAYDVDGDGWIDIVSGSFMDGEISWFKNPGTEGLANGTPWEKHVLIDTKLQQNEWTTFRDMDGDGIPEFVVNSWNDDNPMACYKLIKNDKGEPAMQQWIIHPAGKSTNGHGLGFGDINGDGLEDIIFKNGWYERPAKDATTQPWKLHNDFTFVHASCPMQVVDLSGDGRADIIWGDGHNYGLWWEERRDDNKDGSTNWRTHLIDNKFSQPHSLEWEDIDGDGQPELITGRRVRGHSGNDPGDNDPGVIYYFKWNKETKTFKRFTIAEGGPGIGLQIRVVDLNGDGKKDVVCAGKSGTHILWNEG</sequence>
<accession>A0A5R8KEK6</accession>
<feature type="signal peptide" evidence="2">
    <location>
        <begin position="1"/>
        <end position="22"/>
    </location>
</feature>
<dbReference type="Gene3D" id="2.130.10.130">
    <property type="entry name" value="Integrin alpha, N-terminal"/>
    <property type="match status" value="2"/>
</dbReference>
<evidence type="ECO:0000313" key="4">
    <source>
        <dbReference type="Proteomes" id="UP000306196"/>
    </source>
</evidence>
<dbReference type="Pfam" id="PF13517">
    <property type="entry name" value="FG-GAP_3"/>
    <property type="match status" value="2"/>
</dbReference>
<keyword evidence="4" id="KW-1185">Reference proteome</keyword>
<dbReference type="Proteomes" id="UP000306196">
    <property type="component" value="Unassembled WGS sequence"/>
</dbReference>
<gene>
    <name evidence="3" type="ORF">FEM03_10335</name>
</gene>
<reference evidence="3 4" key="1">
    <citation type="submission" date="2019-05" db="EMBL/GenBank/DDBJ databases">
        <title>Verrucobacter flavum gen. nov., sp. nov. a new member of the family Verrucomicrobiaceae.</title>
        <authorList>
            <person name="Szuroczki S."/>
            <person name="Abbaszade G."/>
            <person name="Szabo A."/>
            <person name="Felfoldi T."/>
            <person name="Schumann P."/>
            <person name="Boka K."/>
            <person name="Keki Z."/>
            <person name="Toumi M."/>
            <person name="Toth E."/>
        </authorList>
    </citation>
    <scope>NUCLEOTIDE SEQUENCE [LARGE SCALE GENOMIC DNA]</scope>
    <source>
        <strain evidence="3 4">MG-N-17</strain>
    </source>
</reference>
<name>A0A5R8KEK6_9BACT</name>
<dbReference type="RefSeq" id="WP_138086173.1">
    <property type="nucleotide sequence ID" value="NZ_VAUV01000007.1"/>
</dbReference>
<evidence type="ECO:0000256" key="2">
    <source>
        <dbReference type="SAM" id="SignalP"/>
    </source>
</evidence>
<dbReference type="OrthoDB" id="9816589at2"/>
<keyword evidence="1 2" id="KW-0732">Signal</keyword>
<organism evidence="3 4">
    <name type="scientific">Phragmitibacter flavus</name>
    <dbReference type="NCBI Taxonomy" id="2576071"/>
    <lineage>
        <taxon>Bacteria</taxon>
        <taxon>Pseudomonadati</taxon>
        <taxon>Verrucomicrobiota</taxon>
        <taxon>Verrucomicrobiia</taxon>
        <taxon>Verrucomicrobiales</taxon>
        <taxon>Verrucomicrobiaceae</taxon>
        <taxon>Phragmitibacter</taxon>
    </lineage>
</organism>
<dbReference type="PANTHER" id="PTHR44103:SF1">
    <property type="entry name" value="PROPROTEIN CONVERTASE P"/>
    <property type="match status" value="1"/>
</dbReference>
<dbReference type="PANTHER" id="PTHR44103">
    <property type="entry name" value="PROPROTEIN CONVERTASE P"/>
    <property type="match status" value="1"/>
</dbReference>
<dbReference type="SUPFAM" id="SSF69318">
    <property type="entry name" value="Integrin alpha N-terminal domain"/>
    <property type="match status" value="1"/>
</dbReference>
<proteinExistence type="predicted"/>
<feature type="chain" id="PRO_5024271186" evidence="2">
    <location>
        <begin position="23"/>
        <end position="398"/>
    </location>
</feature>
<evidence type="ECO:0000256" key="1">
    <source>
        <dbReference type="ARBA" id="ARBA00022729"/>
    </source>
</evidence>
<dbReference type="InterPro" id="IPR013517">
    <property type="entry name" value="FG-GAP"/>
</dbReference>
<dbReference type="EMBL" id="VAUV01000007">
    <property type="protein sequence ID" value="TLD70701.1"/>
    <property type="molecule type" value="Genomic_DNA"/>
</dbReference>
<protein>
    <submittedName>
        <fullName evidence="3">VCBS repeat-containing protein</fullName>
    </submittedName>
</protein>
<dbReference type="AlphaFoldDB" id="A0A5R8KEK6"/>
<evidence type="ECO:0000313" key="3">
    <source>
        <dbReference type="EMBL" id="TLD70701.1"/>
    </source>
</evidence>
<dbReference type="InterPro" id="IPR028994">
    <property type="entry name" value="Integrin_alpha_N"/>
</dbReference>